<dbReference type="GO" id="GO:0009103">
    <property type="term" value="P:lipopolysaccharide biosynthetic process"/>
    <property type="evidence" value="ECO:0007669"/>
    <property type="project" value="UniProtKB-KW"/>
</dbReference>
<dbReference type="InterPro" id="IPR029044">
    <property type="entry name" value="Nucleotide-diphossugar_trans"/>
</dbReference>
<reference evidence="10 11" key="1">
    <citation type="submission" date="2014-09" db="EMBL/GenBank/DDBJ databases">
        <title>Sporocytophaga myxococcoides PG-01 genome sequencing.</title>
        <authorList>
            <person name="Liu L."/>
            <person name="Gao P.J."/>
            <person name="Chen G.J."/>
            <person name="Wang L.S."/>
        </authorList>
    </citation>
    <scope>NUCLEOTIDE SEQUENCE [LARGE SCALE GENOMIC DNA]</scope>
    <source>
        <strain evidence="10 11">PG-01</strain>
    </source>
</reference>
<keyword evidence="1" id="KW-1003">Cell membrane</keyword>
<comment type="caution">
    <text evidence="10">The sequence shown here is derived from an EMBL/GenBank/DDBJ whole genome shotgun (WGS) entry which is preliminary data.</text>
</comment>
<gene>
    <name evidence="10" type="ORF">MYP_1249</name>
</gene>
<dbReference type="Gene3D" id="3.90.550.10">
    <property type="entry name" value="Spore Coat Polysaccharide Biosynthesis Protein SpsA, Chain A"/>
    <property type="match status" value="1"/>
</dbReference>
<keyword evidence="3 10" id="KW-0808">Transferase</keyword>
<evidence type="ECO:0000256" key="2">
    <source>
        <dbReference type="ARBA" id="ARBA00022676"/>
    </source>
</evidence>
<dbReference type="GO" id="GO:0005886">
    <property type="term" value="C:plasma membrane"/>
    <property type="evidence" value="ECO:0007669"/>
    <property type="project" value="TreeGrafter"/>
</dbReference>
<evidence type="ECO:0000256" key="8">
    <source>
        <dbReference type="SAM" id="Phobius"/>
    </source>
</evidence>
<feature type="transmembrane region" description="Helical" evidence="8">
    <location>
        <begin position="232"/>
        <end position="253"/>
    </location>
</feature>
<keyword evidence="7 8" id="KW-0472">Membrane</keyword>
<name>A0A098LAN3_9BACT</name>
<evidence type="ECO:0000256" key="5">
    <source>
        <dbReference type="ARBA" id="ARBA00022985"/>
    </source>
</evidence>
<protein>
    <submittedName>
        <fullName evidence="10">Glycosyl transferase</fullName>
    </submittedName>
</protein>
<dbReference type="PANTHER" id="PTHR48090">
    <property type="entry name" value="UNDECAPRENYL-PHOSPHATE 4-DEOXY-4-FORMAMIDO-L-ARABINOSE TRANSFERASE-RELATED"/>
    <property type="match status" value="1"/>
</dbReference>
<dbReference type="CDD" id="cd04187">
    <property type="entry name" value="DPM1_like_bac"/>
    <property type="match status" value="1"/>
</dbReference>
<dbReference type="OrthoDB" id="9807778at2"/>
<organism evidence="10 11">
    <name type="scientific">Sporocytophaga myxococcoides</name>
    <dbReference type="NCBI Taxonomy" id="153721"/>
    <lineage>
        <taxon>Bacteria</taxon>
        <taxon>Pseudomonadati</taxon>
        <taxon>Bacteroidota</taxon>
        <taxon>Cytophagia</taxon>
        <taxon>Cytophagales</taxon>
        <taxon>Cytophagaceae</taxon>
        <taxon>Sporocytophaga</taxon>
    </lineage>
</organism>
<keyword evidence="5" id="KW-0448">Lipopolysaccharide biosynthesis</keyword>
<feature type="domain" description="Glycosyltransferase 2-like" evidence="9">
    <location>
        <begin position="9"/>
        <end position="164"/>
    </location>
</feature>
<evidence type="ECO:0000313" key="10">
    <source>
        <dbReference type="EMBL" id="GAL84021.1"/>
    </source>
</evidence>
<dbReference type="InterPro" id="IPR001173">
    <property type="entry name" value="Glyco_trans_2-like"/>
</dbReference>
<dbReference type="EMBL" id="BBLT01000002">
    <property type="protein sequence ID" value="GAL84021.1"/>
    <property type="molecule type" value="Genomic_DNA"/>
</dbReference>
<keyword evidence="2" id="KW-0328">Glycosyltransferase</keyword>
<keyword evidence="4 8" id="KW-0812">Transmembrane</keyword>
<sequence length="311" mass="35226">MISSEISYSVVVPVFNSSHSLVELRDRIDAVFKNEMKETYELIFIDDGSENELTWPFLDGLSKKYIEVTSIRLMRNFGKQGALLCGFNNAKGRYIITIDDDLQHFPEDIPSLAALNAHDVVIGRFEKKEHSISKRIFSRVNNWFEAKLLGKPRHIRNSPFKLIKAEVVKAFLQIKTPNPSVSALLFYVTKDVKNVNVRHAKRPYDQSGFTLKKMFATFANMLFNNSSFLLKLIAYAGISISFFSFLLAFIYFIKKLTVGIPVPGYASLVTVTLFIGGLMLFSIGIVGEYLIRIINGVELKPAYVVREKSGE</sequence>
<keyword evidence="6 8" id="KW-1133">Transmembrane helix</keyword>
<keyword evidence="11" id="KW-1185">Reference proteome</keyword>
<evidence type="ECO:0000256" key="3">
    <source>
        <dbReference type="ARBA" id="ARBA00022679"/>
    </source>
</evidence>
<dbReference type="STRING" id="153721.MYP_1249"/>
<dbReference type="eggNOG" id="COG0463">
    <property type="taxonomic scope" value="Bacteria"/>
</dbReference>
<evidence type="ECO:0000256" key="1">
    <source>
        <dbReference type="ARBA" id="ARBA00022475"/>
    </source>
</evidence>
<evidence type="ECO:0000256" key="4">
    <source>
        <dbReference type="ARBA" id="ARBA00022692"/>
    </source>
</evidence>
<dbReference type="Pfam" id="PF00535">
    <property type="entry name" value="Glycos_transf_2"/>
    <property type="match status" value="1"/>
</dbReference>
<dbReference type="PANTHER" id="PTHR48090:SF3">
    <property type="entry name" value="UNDECAPRENYL-PHOSPHATE 4-DEOXY-4-FORMAMIDO-L-ARABINOSE TRANSFERASE"/>
    <property type="match status" value="1"/>
</dbReference>
<accession>A0A098LAN3</accession>
<evidence type="ECO:0000313" key="11">
    <source>
        <dbReference type="Proteomes" id="UP000030185"/>
    </source>
</evidence>
<dbReference type="RefSeq" id="WP_045459924.1">
    <property type="nucleotide sequence ID" value="NZ_BBLT01000002.1"/>
</dbReference>
<feature type="transmembrane region" description="Helical" evidence="8">
    <location>
        <begin position="265"/>
        <end position="291"/>
    </location>
</feature>
<evidence type="ECO:0000256" key="7">
    <source>
        <dbReference type="ARBA" id="ARBA00023136"/>
    </source>
</evidence>
<evidence type="ECO:0000256" key="6">
    <source>
        <dbReference type="ARBA" id="ARBA00022989"/>
    </source>
</evidence>
<proteinExistence type="predicted"/>
<evidence type="ECO:0000259" key="9">
    <source>
        <dbReference type="Pfam" id="PF00535"/>
    </source>
</evidence>
<dbReference type="SUPFAM" id="SSF53448">
    <property type="entry name" value="Nucleotide-diphospho-sugar transferases"/>
    <property type="match status" value="1"/>
</dbReference>
<dbReference type="InterPro" id="IPR050256">
    <property type="entry name" value="Glycosyltransferase_2"/>
</dbReference>
<dbReference type="Proteomes" id="UP000030185">
    <property type="component" value="Unassembled WGS sequence"/>
</dbReference>
<dbReference type="AlphaFoldDB" id="A0A098LAN3"/>
<dbReference type="GO" id="GO:0099621">
    <property type="term" value="F:undecaprenyl-phosphate 4-deoxy-4-formamido-L-arabinose transferase activity"/>
    <property type="evidence" value="ECO:0007669"/>
    <property type="project" value="TreeGrafter"/>
</dbReference>